<protein>
    <recommendedName>
        <fullName evidence="3">histidine kinase</fullName>
        <ecNumber evidence="3">2.7.13.3</ecNumber>
    </recommendedName>
</protein>
<feature type="domain" description="Histidine kinase" evidence="12">
    <location>
        <begin position="254"/>
        <end position="472"/>
    </location>
</feature>
<dbReference type="InterPro" id="IPR003594">
    <property type="entry name" value="HATPase_dom"/>
</dbReference>
<keyword evidence="9" id="KW-0067">ATP-binding</keyword>
<keyword evidence="10" id="KW-0175">Coiled coil</keyword>
<dbReference type="GO" id="GO:0000155">
    <property type="term" value="F:phosphorelay sensor kinase activity"/>
    <property type="evidence" value="ECO:0007669"/>
    <property type="project" value="InterPro"/>
</dbReference>
<dbReference type="EMBL" id="NPIB01000014">
    <property type="protein sequence ID" value="PLC57588.1"/>
    <property type="molecule type" value="Genomic_DNA"/>
</dbReference>
<dbReference type="Proteomes" id="UP000234420">
    <property type="component" value="Unassembled WGS sequence"/>
</dbReference>
<dbReference type="GO" id="GO:0005886">
    <property type="term" value="C:plasma membrane"/>
    <property type="evidence" value="ECO:0007669"/>
    <property type="project" value="UniProtKB-SubCell"/>
</dbReference>
<evidence type="ECO:0000256" key="8">
    <source>
        <dbReference type="ARBA" id="ARBA00022777"/>
    </source>
</evidence>
<dbReference type="SMART" id="SM00304">
    <property type="entry name" value="HAMP"/>
    <property type="match status" value="1"/>
</dbReference>
<evidence type="ECO:0000256" key="10">
    <source>
        <dbReference type="SAM" id="Coils"/>
    </source>
</evidence>
<reference evidence="14 15" key="1">
    <citation type="journal article" date="2018" name="Syst. Appl. Microbiol.">
        <title>Photobacterium carnosum sp. nov., isolated from spoiled modified atmosphere packaged poultry meat.</title>
        <authorList>
            <person name="Hilgarth M."/>
            <person name="Fuertes S."/>
            <person name="Ehrmann M."/>
            <person name="Vogel R.F."/>
        </authorList>
    </citation>
    <scope>NUCLEOTIDE SEQUENCE [LARGE SCALE GENOMIC DNA]</scope>
    <source>
        <strain evidence="14 15">TMW 2.2021</strain>
    </source>
</reference>
<evidence type="ECO:0000313" key="14">
    <source>
        <dbReference type="EMBL" id="PLC57588.1"/>
    </source>
</evidence>
<dbReference type="Pfam" id="PF16750">
    <property type="entry name" value="HK_sensor"/>
    <property type="match status" value="1"/>
</dbReference>
<dbReference type="PROSITE" id="PS50109">
    <property type="entry name" value="HIS_KIN"/>
    <property type="match status" value="1"/>
</dbReference>
<dbReference type="InterPro" id="IPR003661">
    <property type="entry name" value="HisK_dim/P_dom"/>
</dbReference>
<organism evidence="14 15">
    <name type="scientific">Photobacterium carnosum</name>
    <dbReference type="NCBI Taxonomy" id="2023717"/>
    <lineage>
        <taxon>Bacteria</taxon>
        <taxon>Pseudomonadati</taxon>
        <taxon>Pseudomonadota</taxon>
        <taxon>Gammaproteobacteria</taxon>
        <taxon>Vibrionales</taxon>
        <taxon>Vibrionaceae</taxon>
        <taxon>Photobacterium</taxon>
    </lineage>
</organism>
<dbReference type="InterPro" id="IPR038428">
    <property type="entry name" value="HK_sensor_dom_sf"/>
</dbReference>
<evidence type="ECO:0000256" key="3">
    <source>
        <dbReference type="ARBA" id="ARBA00012438"/>
    </source>
</evidence>
<dbReference type="SUPFAM" id="SSF55874">
    <property type="entry name" value="ATPase domain of HSP90 chaperone/DNA topoisomerase II/histidine kinase"/>
    <property type="match status" value="1"/>
</dbReference>
<comment type="caution">
    <text evidence="14">The sequence shown here is derived from an EMBL/GenBank/DDBJ whole genome shotgun (WGS) entry which is preliminary data.</text>
</comment>
<dbReference type="SMART" id="SM00388">
    <property type="entry name" value="HisKA"/>
    <property type="match status" value="1"/>
</dbReference>
<keyword evidence="4" id="KW-1003">Cell membrane</keyword>
<keyword evidence="8 14" id="KW-0418">Kinase</keyword>
<dbReference type="GO" id="GO:0005524">
    <property type="term" value="F:ATP binding"/>
    <property type="evidence" value="ECO:0007669"/>
    <property type="project" value="UniProtKB-KW"/>
</dbReference>
<dbReference type="Pfam" id="PF02518">
    <property type="entry name" value="HATPase_c"/>
    <property type="match status" value="1"/>
</dbReference>
<dbReference type="Pfam" id="PF00672">
    <property type="entry name" value="HAMP"/>
    <property type="match status" value="1"/>
</dbReference>
<evidence type="ECO:0000259" key="12">
    <source>
        <dbReference type="PROSITE" id="PS50109"/>
    </source>
</evidence>
<comment type="subcellular location">
    <subcellularLocation>
        <location evidence="2">Cell membrane</location>
        <topology evidence="2">Multi-pass membrane protein</topology>
    </subcellularLocation>
</comment>
<dbReference type="SUPFAM" id="SSF158472">
    <property type="entry name" value="HAMP domain-like"/>
    <property type="match status" value="1"/>
</dbReference>
<dbReference type="InterPro" id="IPR005467">
    <property type="entry name" value="His_kinase_dom"/>
</dbReference>
<dbReference type="InterPro" id="IPR036890">
    <property type="entry name" value="HATPase_C_sf"/>
</dbReference>
<dbReference type="SMART" id="SM00387">
    <property type="entry name" value="HATPase_c"/>
    <property type="match status" value="1"/>
</dbReference>
<gene>
    <name evidence="14" type="ORF">CIK00_12185</name>
</gene>
<dbReference type="PRINTS" id="PR00344">
    <property type="entry name" value="BCTRLSENSOR"/>
</dbReference>
<keyword evidence="11" id="KW-0472">Membrane</keyword>
<dbReference type="InterPro" id="IPR050980">
    <property type="entry name" value="2C_sensor_his_kinase"/>
</dbReference>
<evidence type="ECO:0000256" key="9">
    <source>
        <dbReference type="ARBA" id="ARBA00022840"/>
    </source>
</evidence>
<keyword evidence="15" id="KW-1185">Reference proteome</keyword>
<dbReference type="InterPro" id="IPR004358">
    <property type="entry name" value="Sig_transdc_His_kin-like_C"/>
</dbReference>
<dbReference type="InterPro" id="IPR036097">
    <property type="entry name" value="HisK_dim/P_sf"/>
</dbReference>
<dbReference type="Pfam" id="PF00512">
    <property type="entry name" value="HisKA"/>
    <property type="match status" value="1"/>
</dbReference>
<dbReference type="SUPFAM" id="SSF47384">
    <property type="entry name" value="Homodimeric domain of signal transducing histidine kinase"/>
    <property type="match status" value="1"/>
</dbReference>
<proteinExistence type="predicted"/>
<dbReference type="PROSITE" id="PS50885">
    <property type="entry name" value="HAMP"/>
    <property type="match status" value="1"/>
</dbReference>
<evidence type="ECO:0000256" key="4">
    <source>
        <dbReference type="ARBA" id="ARBA00022475"/>
    </source>
</evidence>
<sequence length="473" mass="53868">MRQSLIKGSVVESLSQRKVWYKQYQQHGLVVRLFSYFTVSLLLILLLQNLAEIALVKTMLHVPKNVQHKMLVMAEQAQQLIDSGSKQQLGQWETQQPYYLFVLDKNQHEMGDRKMHPHFAFKLSYARGINSILDSRVNQPIFVIPLKDGNQLMVQLPYQLHPAKYFSFYFGLIQVVIAALILLMFSFLIARYLQRPLNTLREASRSLASGDFSVRVANTVSDSSLEFKSLATDFDDMAEKIQMLSERQRRLIRDVSHELRTPLARHNLSLHLIRKRVASEHHHLVDRLEREAEEMNQLVSEILEFNQLQNITDNANLIPIDVESLCLTTIPNIEALLGTQQTFTTDIDNNLPFVMGDTRLILRAVNNLLTNAIKYAGENAHIHLISSLVVVDGQQFVQLSVEDDGFGIAEQHLKRIFDPFTRIEGARDKQSGGYGLGLAIVKEAMTVMNGAVNAKSRQPHGLCIHLLLPVMKK</sequence>
<feature type="coiled-coil region" evidence="10">
    <location>
        <begin position="278"/>
        <end position="308"/>
    </location>
</feature>
<keyword evidence="7" id="KW-0547">Nucleotide-binding</keyword>
<keyword evidence="5" id="KW-0597">Phosphoprotein</keyword>
<keyword evidence="11" id="KW-1133">Transmembrane helix</keyword>
<dbReference type="CDD" id="cd00082">
    <property type="entry name" value="HisKA"/>
    <property type="match status" value="1"/>
</dbReference>
<dbReference type="InterPro" id="IPR031930">
    <property type="entry name" value="HK_sensor"/>
</dbReference>
<feature type="domain" description="HAMP" evidence="13">
    <location>
        <begin position="191"/>
        <end position="246"/>
    </location>
</feature>
<comment type="catalytic activity">
    <reaction evidence="1">
        <text>ATP + protein L-histidine = ADP + protein N-phospho-L-histidine.</text>
        <dbReference type="EC" id="2.7.13.3"/>
    </reaction>
</comment>
<evidence type="ECO:0000256" key="6">
    <source>
        <dbReference type="ARBA" id="ARBA00022679"/>
    </source>
</evidence>
<evidence type="ECO:0000256" key="7">
    <source>
        <dbReference type="ARBA" id="ARBA00022741"/>
    </source>
</evidence>
<dbReference type="Gene3D" id="3.30.565.10">
    <property type="entry name" value="Histidine kinase-like ATPase, C-terminal domain"/>
    <property type="match status" value="1"/>
</dbReference>
<evidence type="ECO:0000256" key="1">
    <source>
        <dbReference type="ARBA" id="ARBA00000085"/>
    </source>
</evidence>
<dbReference type="Gene3D" id="1.10.287.130">
    <property type="match status" value="1"/>
</dbReference>
<accession>A0A2N4URE5</accession>
<evidence type="ECO:0000256" key="5">
    <source>
        <dbReference type="ARBA" id="ARBA00022553"/>
    </source>
</evidence>
<evidence type="ECO:0000259" key="13">
    <source>
        <dbReference type="PROSITE" id="PS50885"/>
    </source>
</evidence>
<dbReference type="PANTHER" id="PTHR44936:SF10">
    <property type="entry name" value="SENSOR PROTEIN RSTB"/>
    <property type="match status" value="1"/>
</dbReference>
<evidence type="ECO:0000256" key="2">
    <source>
        <dbReference type="ARBA" id="ARBA00004651"/>
    </source>
</evidence>
<dbReference type="Gene3D" id="3.30.450.170">
    <property type="entry name" value="Two-component histidine kinase, sensor domain"/>
    <property type="match status" value="1"/>
</dbReference>
<name>A0A2N4URE5_9GAMM</name>
<dbReference type="EC" id="2.7.13.3" evidence="3"/>
<evidence type="ECO:0000313" key="15">
    <source>
        <dbReference type="Proteomes" id="UP000234420"/>
    </source>
</evidence>
<dbReference type="AlphaFoldDB" id="A0A2N4URE5"/>
<dbReference type="Gene3D" id="6.10.340.10">
    <property type="match status" value="1"/>
</dbReference>
<keyword evidence="6" id="KW-0808">Transferase</keyword>
<feature type="transmembrane region" description="Helical" evidence="11">
    <location>
        <begin position="166"/>
        <end position="190"/>
    </location>
</feature>
<dbReference type="InterPro" id="IPR003660">
    <property type="entry name" value="HAMP_dom"/>
</dbReference>
<dbReference type="CDD" id="cd06225">
    <property type="entry name" value="HAMP"/>
    <property type="match status" value="1"/>
</dbReference>
<dbReference type="PANTHER" id="PTHR44936">
    <property type="entry name" value="SENSOR PROTEIN CREC"/>
    <property type="match status" value="1"/>
</dbReference>
<evidence type="ECO:0000256" key="11">
    <source>
        <dbReference type="SAM" id="Phobius"/>
    </source>
</evidence>
<feature type="transmembrane region" description="Helical" evidence="11">
    <location>
        <begin position="29"/>
        <end position="51"/>
    </location>
</feature>
<keyword evidence="11" id="KW-0812">Transmembrane</keyword>